<gene>
    <name evidence="1" type="ORF">DFJ43DRAFT_1035240</name>
</gene>
<dbReference type="AlphaFoldDB" id="A0AA38N5W5"/>
<accession>A0AA38N5W5</accession>
<evidence type="ECO:0000313" key="1">
    <source>
        <dbReference type="EMBL" id="KAJ3737552.1"/>
    </source>
</evidence>
<evidence type="ECO:0000313" key="2">
    <source>
        <dbReference type="Proteomes" id="UP001176059"/>
    </source>
</evidence>
<keyword evidence="2" id="KW-1185">Reference proteome</keyword>
<proteinExistence type="predicted"/>
<reference evidence="1" key="1">
    <citation type="submission" date="2022-08" db="EMBL/GenBank/DDBJ databases">
        <authorList>
            <consortium name="DOE Joint Genome Institute"/>
            <person name="Min B."/>
            <person name="Sierra-Patev S."/>
            <person name="Naranjo-Ortiz M."/>
            <person name="Looney B."/>
            <person name="Konkel Z."/>
            <person name="Slot J.C."/>
            <person name="Sakamoto Y."/>
            <person name="Steenwyk J.L."/>
            <person name="Rokas A."/>
            <person name="Carro J."/>
            <person name="Camarero S."/>
            <person name="Ferreira P."/>
            <person name="Molpeceres G."/>
            <person name="Ruiz-duenas F.J."/>
            <person name="Serrano A."/>
            <person name="Henrissat B."/>
            <person name="Drula E."/>
            <person name="Hughes K.W."/>
            <person name="Mata J.L."/>
            <person name="Ishikawa N.K."/>
            <person name="Vargas-Isla R."/>
            <person name="Ushijima S."/>
            <person name="Smith C.A."/>
            <person name="Ahrendt S."/>
            <person name="Andreopoulos W."/>
            <person name="He G."/>
            <person name="LaButti K."/>
            <person name="Lipzen A."/>
            <person name="Ng V."/>
            <person name="Riley R."/>
            <person name="Sandor L."/>
            <person name="Barry K."/>
            <person name="Martinez A.T."/>
            <person name="Xiao Y."/>
            <person name="Gibbons J.G."/>
            <person name="Terashima K."/>
            <person name="Hibbett D.S."/>
            <person name="Grigoriev I.V."/>
        </authorList>
    </citation>
    <scope>NUCLEOTIDE SEQUENCE</scope>
    <source>
        <strain evidence="1">ET3784</strain>
    </source>
</reference>
<organism evidence="1 2">
    <name type="scientific">Lentinula guzmanii</name>
    <dbReference type="NCBI Taxonomy" id="2804957"/>
    <lineage>
        <taxon>Eukaryota</taxon>
        <taxon>Fungi</taxon>
        <taxon>Dikarya</taxon>
        <taxon>Basidiomycota</taxon>
        <taxon>Agaricomycotina</taxon>
        <taxon>Agaricomycetes</taxon>
        <taxon>Agaricomycetidae</taxon>
        <taxon>Agaricales</taxon>
        <taxon>Marasmiineae</taxon>
        <taxon>Omphalotaceae</taxon>
        <taxon>Lentinula</taxon>
    </lineage>
</organism>
<sequence>MVQSSGKRSRRIGERKGRLLIVSDLNVNSFVSTLVRYTQALFSIDMLSLTRLLPALHLLVSILAVSVTAAPIVNNNESGKQLVSFMLSTNRLQPLPLEKYDAIESWRWPSTLDVGIRIGTIPYYASRDPYGNTVLIERGTNRVTGQPKIDQDRANGLILGTVKMGKEEQETFWNDISNFEYSSKLEFLEQVLGKLSTGKGFDFEQDKSQEEFQKSMVAKVKRLGIKDLPGLAKVKVPLKAFTLLSQVEINAIDPSTVFVRLTGIDAALRLGTSGIKRADMSVREEKKKNQNQTIVSKVQVRLGVGMPWLELVQLGSGLDFSSEDTM</sequence>
<comment type="caution">
    <text evidence="1">The sequence shown here is derived from an EMBL/GenBank/DDBJ whole genome shotgun (WGS) entry which is preliminary data.</text>
</comment>
<dbReference type="EMBL" id="JANVFO010000001">
    <property type="protein sequence ID" value="KAJ3737552.1"/>
    <property type="molecule type" value="Genomic_DNA"/>
</dbReference>
<reference evidence="1" key="2">
    <citation type="journal article" date="2023" name="Proc. Natl. Acad. Sci. U.S.A.">
        <title>A global phylogenomic analysis of the shiitake genus Lentinula.</title>
        <authorList>
            <person name="Sierra-Patev S."/>
            <person name="Min B."/>
            <person name="Naranjo-Ortiz M."/>
            <person name="Looney B."/>
            <person name="Konkel Z."/>
            <person name="Slot J.C."/>
            <person name="Sakamoto Y."/>
            <person name="Steenwyk J.L."/>
            <person name="Rokas A."/>
            <person name="Carro J."/>
            <person name="Camarero S."/>
            <person name="Ferreira P."/>
            <person name="Molpeceres G."/>
            <person name="Ruiz-Duenas F.J."/>
            <person name="Serrano A."/>
            <person name="Henrissat B."/>
            <person name="Drula E."/>
            <person name="Hughes K.W."/>
            <person name="Mata J.L."/>
            <person name="Ishikawa N.K."/>
            <person name="Vargas-Isla R."/>
            <person name="Ushijima S."/>
            <person name="Smith C.A."/>
            <person name="Donoghue J."/>
            <person name="Ahrendt S."/>
            <person name="Andreopoulos W."/>
            <person name="He G."/>
            <person name="LaButti K."/>
            <person name="Lipzen A."/>
            <person name="Ng V."/>
            <person name="Riley R."/>
            <person name="Sandor L."/>
            <person name="Barry K."/>
            <person name="Martinez A.T."/>
            <person name="Xiao Y."/>
            <person name="Gibbons J.G."/>
            <person name="Terashima K."/>
            <person name="Grigoriev I.V."/>
            <person name="Hibbett D."/>
        </authorList>
    </citation>
    <scope>NUCLEOTIDE SEQUENCE</scope>
    <source>
        <strain evidence="1">ET3784</strain>
    </source>
</reference>
<dbReference type="Proteomes" id="UP001176059">
    <property type="component" value="Unassembled WGS sequence"/>
</dbReference>
<protein>
    <submittedName>
        <fullName evidence="1">Uncharacterized protein</fullName>
    </submittedName>
</protein>
<name>A0AA38N5W5_9AGAR</name>